<dbReference type="EMBL" id="LNIX01000005">
    <property type="protein sequence ID" value="OXA53355.1"/>
    <property type="molecule type" value="Genomic_DNA"/>
</dbReference>
<evidence type="ECO:0000256" key="1">
    <source>
        <dbReference type="SAM" id="Phobius"/>
    </source>
</evidence>
<evidence type="ECO:0000313" key="3">
    <source>
        <dbReference type="Proteomes" id="UP000198287"/>
    </source>
</evidence>
<keyword evidence="3" id="KW-1185">Reference proteome</keyword>
<name>A0A226E6Y3_FOLCA</name>
<keyword evidence="1" id="KW-0472">Membrane</keyword>
<feature type="transmembrane region" description="Helical" evidence="1">
    <location>
        <begin position="214"/>
        <end position="233"/>
    </location>
</feature>
<sequence>MDDLLDDSPTARADLLVYTVTSDVQDNTISISDKAWVVCKFCVANQLISFSTSWNISRSWLNQIFLNVSRITSHQIPFVKIHNFINRRHALQIIAKTLHFSKTRLWSRIKLRNYAFYAKKYEESLLNEYLLHTWILPNRSSIIRNEFTYSLVSKSISSSSKCFKFEKFRNTGVNLRTDKNLVHFGPLEYFTFLSCGSNEIKGFSWIEFVSAYQIWGWIAILNFYILPAVVICISQKFSTLKSLGKFKINLFSGAKLLLEQGDDSVERVSQLPPYFVWISFPWILFSLVLTNGYKGSNISSLTAPLGRIPFQNFSQLLHHNYSIYSKLGDDTHHSLNLLFPMHLTEIQKYMIKGKLTAPPGHGLSLERHEYVMQHIIKNVKQHKLAKIWYRNKTYDGYLQLLRKCENVALAGWLSDLTVLQGNLVRNLSRFVAEGRAGWKFTNHRISIGTEPLFWRQLGWTVYHWEDVRILRRIKTLTESGVAKEWDEMIKYFSGYKINVLKSIKVFEPQELSGNIGVIFFLAIIGCGVGMLAFVEELRRRGLLYVRFLFFMKKLSYRVLKFIKNSRKK</sequence>
<dbReference type="AlphaFoldDB" id="A0A226E6Y3"/>
<gene>
    <name evidence="2" type="ORF">Fcan01_10324</name>
</gene>
<comment type="caution">
    <text evidence="2">The sequence shown here is derived from an EMBL/GenBank/DDBJ whole genome shotgun (WGS) entry which is preliminary data.</text>
</comment>
<feature type="transmembrane region" description="Helical" evidence="1">
    <location>
        <begin position="511"/>
        <end position="534"/>
    </location>
</feature>
<evidence type="ECO:0000313" key="2">
    <source>
        <dbReference type="EMBL" id="OXA53355.1"/>
    </source>
</evidence>
<keyword evidence="1" id="KW-1133">Transmembrane helix</keyword>
<organism evidence="2 3">
    <name type="scientific">Folsomia candida</name>
    <name type="common">Springtail</name>
    <dbReference type="NCBI Taxonomy" id="158441"/>
    <lineage>
        <taxon>Eukaryota</taxon>
        <taxon>Metazoa</taxon>
        <taxon>Ecdysozoa</taxon>
        <taxon>Arthropoda</taxon>
        <taxon>Hexapoda</taxon>
        <taxon>Collembola</taxon>
        <taxon>Entomobryomorpha</taxon>
        <taxon>Isotomoidea</taxon>
        <taxon>Isotomidae</taxon>
        <taxon>Proisotominae</taxon>
        <taxon>Folsomia</taxon>
    </lineage>
</organism>
<protein>
    <submittedName>
        <fullName evidence="2">Uncharacterized protein</fullName>
    </submittedName>
</protein>
<dbReference type="Proteomes" id="UP000198287">
    <property type="component" value="Unassembled WGS sequence"/>
</dbReference>
<accession>A0A226E6Y3</accession>
<reference evidence="2 3" key="1">
    <citation type="submission" date="2015-12" db="EMBL/GenBank/DDBJ databases">
        <title>The genome of Folsomia candida.</title>
        <authorList>
            <person name="Faddeeva A."/>
            <person name="Derks M.F."/>
            <person name="Anvar Y."/>
            <person name="Smit S."/>
            <person name="Van Straalen N."/>
            <person name="Roelofs D."/>
        </authorList>
    </citation>
    <scope>NUCLEOTIDE SEQUENCE [LARGE SCALE GENOMIC DNA]</scope>
    <source>
        <strain evidence="2 3">VU population</strain>
        <tissue evidence="2">Whole body</tissue>
    </source>
</reference>
<proteinExistence type="predicted"/>
<keyword evidence="1" id="KW-0812">Transmembrane</keyword>